<organism evidence="2 3">
    <name type="scientific">Niastella soli</name>
    <dbReference type="NCBI Taxonomy" id="2821487"/>
    <lineage>
        <taxon>Bacteria</taxon>
        <taxon>Pseudomonadati</taxon>
        <taxon>Bacteroidota</taxon>
        <taxon>Chitinophagia</taxon>
        <taxon>Chitinophagales</taxon>
        <taxon>Chitinophagaceae</taxon>
        <taxon>Niastella</taxon>
    </lineage>
</organism>
<dbReference type="Pfam" id="PF16409">
    <property type="entry name" value="DUF5017"/>
    <property type="match status" value="1"/>
</dbReference>
<proteinExistence type="predicted"/>
<evidence type="ECO:0000313" key="3">
    <source>
        <dbReference type="Proteomes" id="UP000677244"/>
    </source>
</evidence>
<reference evidence="2 3" key="1">
    <citation type="submission" date="2021-03" db="EMBL/GenBank/DDBJ databases">
        <title>Assistant Professor.</title>
        <authorList>
            <person name="Huq M.A."/>
        </authorList>
    </citation>
    <scope>NUCLEOTIDE SEQUENCE [LARGE SCALE GENOMIC DNA]</scope>
    <source>
        <strain evidence="2 3">MAH-29</strain>
    </source>
</reference>
<feature type="domain" description="DUF5017" evidence="1">
    <location>
        <begin position="16"/>
        <end position="190"/>
    </location>
</feature>
<dbReference type="Proteomes" id="UP000677244">
    <property type="component" value="Unassembled WGS sequence"/>
</dbReference>
<gene>
    <name evidence="2" type="ORF">J7I42_27760</name>
</gene>
<comment type="caution">
    <text evidence="2">The sequence shown here is derived from an EMBL/GenBank/DDBJ whole genome shotgun (WGS) entry which is preliminary data.</text>
</comment>
<evidence type="ECO:0000259" key="1">
    <source>
        <dbReference type="Pfam" id="PF16409"/>
    </source>
</evidence>
<protein>
    <submittedName>
        <fullName evidence="2">DUF5017 domain-containing protein</fullName>
    </submittedName>
</protein>
<keyword evidence="3" id="KW-1185">Reference proteome</keyword>
<name>A0ABS3Z3A2_9BACT</name>
<dbReference type="PROSITE" id="PS51257">
    <property type="entry name" value="PROKAR_LIPOPROTEIN"/>
    <property type="match status" value="1"/>
</dbReference>
<dbReference type="RefSeq" id="WP_209142362.1">
    <property type="nucleotide sequence ID" value="NZ_JAGHKO010000011.1"/>
</dbReference>
<dbReference type="InterPro" id="IPR032185">
    <property type="entry name" value="DUF5017"/>
</dbReference>
<accession>A0ABS3Z3A2</accession>
<dbReference type="EMBL" id="JAGHKO010000011">
    <property type="protein sequence ID" value="MBO9204115.1"/>
    <property type="molecule type" value="Genomic_DNA"/>
</dbReference>
<sequence length="296" mass="32043">MQKYFIIAVLIVFGAACNKKTVEATGFTVTTDKDSYVLADTIRFSFTGNPYYLTFYSGEPYHKYEYIDRVTAPGVPQLQFTTAITTGTPKNTLQLLVSTDFSGVYDSANIYQATWTDITITSKVKLATSTTTVASGVIDLSQFVTDDHPVYVAFKFTGAANKAQGQWTVKSVALANVLADSTSHSLLGIAESTAGFKAVPMKAPGVAWTISTSQLQIKGGTTTSSPEAEGWVISKPLNLRKVLPDTGTPLKNMTTTLSSFLYTYDVPGTYNATFVAANINRYDEKGDIKEVSITVQ</sequence>
<evidence type="ECO:0000313" key="2">
    <source>
        <dbReference type="EMBL" id="MBO9204115.1"/>
    </source>
</evidence>